<accession>A0A2P5IC46</accession>
<dbReference type="STRING" id="158607.A0A2P5IC46"/>
<organism evidence="2 3">
    <name type="scientific">Diaporthe helianthi</name>
    <dbReference type="NCBI Taxonomy" id="158607"/>
    <lineage>
        <taxon>Eukaryota</taxon>
        <taxon>Fungi</taxon>
        <taxon>Dikarya</taxon>
        <taxon>Ascomycota</taxon>
        <taxon>Pezizomycotina</taxon>
        <taxon>Sordariomycetes</taxon>
        <taxon>Sordariomycetidae</taxon>
        <taxon>Diaporthales</taxon>
        <taxon>Diaporthaceae</taxon>
        <taxon>Diaporthe</taxon>
    </lineage>
</organism>
<dbReference type="EMBL" id="MAVT02000070">
    <property type="protein sequence ID" value="POS80092.1"/>
    <property type="molecule type" value="Genomic_DNA"/>
</dbReference>
<feature type="domain" description="DNA2/NAM7 helicase helicase" evidence="1">
    <location>
        <begin position="314"/>
        <end position="528"/>
    </location>
</feature>
<dbReference type="PANTHER" id="PTHR10887:SF445">
    <property type="entry name" value="NFX1-TYPE ZINC FINGER-CONTAINING PROTEIN 1"/>
    <property type="match status" value="1"/>
</dbReference>
<name>A0A2P5IC46_DIAHE</name>
<dbReference type="SUPFAM" id="SSF52540">
    <property type="entry name" value="P-loop containing nucleoside triphosphate hydrolases"/>
    <property type="match status" value="1"/>
</dbReference>
<dbReference type="GO" id="GO:0031048">
    <property type="term" value="P:regulatory ncRNA-mediated heterochromatin formation"/>
    <property type="evidence" value="ECO:0007669"/>
    <property type="project" value="TreeGrafter"/>
</dbReference>
<gene>
    <name evidence="2" type="ORF">DHEL01_v201499</name>
</gene>
<dbReference type="PANTHER" id="PTHR10887">
    <property type="entry name" value="DNA2/NAM7 HELICASE FAMILY"/>
    <property type="match status" value="1"/>
</dbReference>
<dbReference type="InParanoid" id="A0A2P5IC46"/>
<dbReference type="InterPro" id="IPR027417">
    <property type="entry name" value="P-loop_NTPase"/>
</dbReference>
<reference evidence="2" key="1">
    <citation type="submission" date="2017-09" db="EMBL/GenBank/DDBJ databases">
        <title>Polyketide synthases of a Diaporthe helianthi virulent isolate.</title>
        <authorList>
            <person name="Baroncelli R."/>
        </authorList>
    </citation>
    <scope>NUCLEOTIDE SEQUENCE [LARGE SCALE GENOMIC DNA]</scope>
    <source>
        <strain evidence="2">7/96</strain>
    </source>
</reference>
<dbReference type="GO" id="GO:0031380">
    <property type="term" value="C:nuclear RNA-directed RNA polymerase complex"/>
    <property type="evidence" value="ECO:0007669"/>
    <property type="project" value="TreeGrafter"/>
</dbReference>
<proteinExistence type="predicted"/>
<evidence type="ECO:0000313" key="2">
    <source>
        <dbReference type="EMBL" id="POS80092.1"/>
    </source>
</evidence>
<evidence type="ECO:0000259" key="1">
    <source>
        <dbReference type="Pfam" id="PF13086"/>
    </source>
</evidence>
<comment type="caution">
    <text evidence="2">The sequence shown here is derived from an EMBL/GenBank/DDBJ whole genome shotgun (WGS) entry which is preliminary data.</text>
</comment>
<dbReference type="Pfam" id="PF13086">
    <property type="entry name" value="AAA_11"/>
    <property type="match status" value="1"/>
</dbReference>
<sequence length="927" mass="103066">MTSIDSLGANAMMQARVEPSVAPAGLLRNENYRRCITGMDIMPTFSEVASAAGPYLPADDPASWHLPGVSGRFDRLFRLLREESVGKVRDACRAYFDVCDDAKIHHIRLHETDGLQFIAELKQPEQVRHLTDRQRRDWWEHCNRFRSGTLVCVLDRIGYILHFVVPNSAPRLPVGSVSGPSKGNFSLSGNMGQAYVTLKLVDSSRICDALRYRATQGTHYCLDFPDVTLASFKYTLEALQYHYQSPRPHHLVSVLSPGPPISKQSPPVAVPDYARAAGFTFNLEPLMHNRQPFRFAPFCDPAVSEACIFADLGSAQSKALLESLSRQVALVGGLPKSGKTYLARKIIQVLLHNRKTAGIGPILFIFHDDSSLDRMIGQLLDDGIDGIVRMGSPSSSERLQTLNLPVTSYTGMSEQDIRAEGVMKEFLEKLESDIVAEFRHARFYELARTNKEYEDIRSELRHYHDDTRRQVLQDAHIVAATSTELSRYPELLQPIHAKILLCDDAHEFQESQILTAILPSTEHITLIGKDTVQNARPLDVDSEDGLDSSNASLFERLINSPPYRGPLSSHLHNLALAMRTLNVDPASNHAMSDAVTSVQLGGNMLNMMLALSDVVGEGRYQGLTALFIDTQEFSFGELRPREEVFQRVAGSIRRGNENSSSTGPSIETDLPKEPLFHLCGDLFGMDLLLRCNIVVLDDFLRLWRRDPAASANAISRPAIQLHLLSNFGGSQRFIRQAQEANMHIIAAQGHIYFAWYCGFALALAASTRRDRQSGGAAAQRSEFPTSPEEFRRSAEVHLTMADELYNISSRASRRLKDAIEATRDFVRSGNLGSLRVPRTCWYANTTGLFDGTGPWHFCDNGHPVMDVRQPPMLLGQLRCDYCGLTVAGREVAVVEEAPRATDEAVVEETQLATDGAVPPLDEDLIEL</sequence>
<evidence type="ECO:0000313" key="3">
    <source>
        <dbReference type="Proteomes" id="UP000094444"/>
    </source>
</evidence>
<dbReference type="InterPro" id="IPR041677">
    <property type="entry name" value="DNA2/NAM7_AAA_11"/>
</dbReference>
<dbReference type="Gene3D" id="3.40.50.300">
    <property type="entry name" value="P-loop containing nucleotide triphosphate hydrolases"/>
    <property type="match status" value="1"/>
</dbReference>
<dbReference type="AlphaFoldDB" id="A0A2P5IC46"/>
<dbReference type="Proteomes" id="UP000094444">
    <property type="component" value="Unassembled WGS sequence"/>
</dbReference>
<protein>
    <recommendedName>
        <fullName evidence="1">DNA2/NAM7 helicase helicase domain-containing protein</fullName>
    </recommendedName>
</protein>
<dbReference type="InterPro" id="IPR045055">
    <property type="entry name" value="DNA2/NAM7-like"/>
</dbReference>
<dbReference type="GO" id="GO:0004386">
    <property type="term" value="F:helicase activity"/>
    <property type="evidence" value="ECO:0007669"/>
    <property type="project" value="InterPro"/>
</dbReference>
<dbReference type="OrthoDB" id="2423195at2759"/>
<keyword evidence="3" id="KW-1185">Reference proteome</keyword>